<feature type="transmembrane region" description="Helical" evidence="1">
    <location>
        <begin position="6"/>
        <end position="23"/>
    </location>
</feature>
<evidence type="ECO:0000256" key="1">
    <source>
        <dbReference type="SAM" id="Phobius"/>
    </source>
</evidence>
<dbReference type="EMBL" id="BAABKG010000006">
    <property type="protein sequence ID" value="GAA5155861.1"/>
    <property type="molecule type" value="Genomic_DNA"/>
</dbReference>
<organism evidence="2 3">
    <name type="scientific">Nocardioides marinquilinus</name>
    <dbReference type="NCBI Taxonomy" id="1210400"/>
    <lineage>
        <taxon>Bacteria</taxon>
        <taxon>Bacillati</taxon>
        <taxon>Actinomycetota</taxon>
        <taxon>Actinomycetes</taxon>
        <taxon>Propionibacteriales</taxon>
        <taxon>Nocardioidaceae</taxon>
        <taxon>Nocardioides</taxon>
    </lineage>
</organism>
<gene>
    <name evidence="2" type="ORF">GCM10023340_42240</name>
</gene>
<keyword evidence="1" id="KW-1133">Transmembrane helix</keyword>
<protein>
    <submittedName>
        <fullName evidence="2">Uncharacterized protein</fullName>
    </submittedName>
</protein>
<evidence type="ECO:0000313" key="2">
    <source>
        <dbReference type="EMBL" id="GAA5155861.1"/>
    </source>
</evidence>
<sequence length="226" mass="23319">MVAGVLSVVVGLGIAGLVVVVALRRSARQRGERAAAVAAAVAPRGLEPVAYDTAAVEPWRRRLTGSGGPLNRREVDSLGLMYLGTCAGRPCRLVDYAYNAGQGGTRRVSVLALGLAREVPTLDVRPQGVLSRLTDLVEVGRGETVDVEAGPLDEQHRVRSVDAGFAQALVTPTVGAALAPLAPVVLATVGSELLLVEGDELTPERAGRLLARAEALLGAVAPGVLD</sequence>
<keyword evidence="1" id="KW-0812">Transmembrane</keyword>
<name>A0ABP9Q2P9_9ACTN</name>
<evidence type="ECO:0000313" key="3">
    <source>
        <dbReference type="Proteomes" id="UP001500221"/>
    </source>
</evidence>
<accession>A0ABP9Q2P9</accession>
<reference evidence="3" key="1">
    <citation type="journal article" date="2019" name="Int. J. Syst. Evol. Microbiol.">
        <title>The Global Catalogue of Microorganisms (GCM) 10K type strain sequencing project: providing services to taxonomists for standard genome sequencing and annotation.</title>
        <authorList>
            <consortium name="The Broad Institute Genomics Platform"/>
            <consortium name="The Broad Institute Genome Sequencing Center for Infectious Disease"/>
            <person name="Wu L."/>
            <person name="Ma J."/>
        </authorList>
    </citation>
    <scope>NUCLEOTIDE SEQUENCE [LARGE SCALE GENOMIC DNA]</scope>
    <source>
        <strain evidence="3">JCM 18459</strain>
    </source>
</reference>
<dbReference type="Proteomes" id="UP001500221">
    <property type="component" value="Unassembled WGS sequence"/>
</dbReference>
<comment type="caution">
    <text evidence="2">The sequence shown here is derived from an EMBL/GenBank/DDBJ whole genome shotgun (WGS) entry which is preliminary data.</text>
</comment>
<dbReference type="RefSeq" id="WP_345463638.1">
    <property type="nucleotide sequence ID" value="NZ_BAABKG010000006.1"/>
</dbReference>
<proteinExistence type="predicted"/>
<keyword evidence="3" id="KW-1185">Reference proteome</keyword>
<keyword evidence="1" id="KW-0472">Membrane</keyword>